<dbReference type="PANTHER" id="PTHR42776:SF27">
    <property type="entry name" value="DIPEPTIDYL PEPTIDASE FAMILY MEMBER 6"/>
    <property type="match status" value="1"/>
</dbReference>
<feature type="signal peptide" evidence="3">
    <location>
        <begin position="1"/>
        <end position="19"/>
    </location>
</feature>
<keyword evidence="2" id="KW-0720">Serine protease</keyword>
<evidence type="ECO:0000256" key="2">
    <source>
        <dbReference type="ARBA" id="ARBA00022825"/>
    </source>
</evidence>
<evidence type="ECO:0000256" key="1">
    <source>
        <dbReference type="ARBA" id="ARBA00022801"/>
    </source>
</evidence>
<dbReference type="EMBL" id="JBHTLQ010000009">
    <property type="protein sequence ID" value="MFD1190103.1"/>
    <property type="molecule type" value="Genomic_DNA"/>
</dbReference>
<evidence type="ECO:0000313" key="6">
    <source>
        <dbReference type="Proteomes" id="UP001597216"/>
    </source>
</evidence>
<reference evidence="6" key="1">
    <citation type="journal article" date="2019" name="Int. J. Syst. Evol. Microbiol.">
        <title>The Global Catalogue of Microorganisms (GCM) 10K type strain sequencing project: providing services to taxonomists for standard genome sequencing and annotation.</title>
        <authorList>
            <consortium name="The Broad Institute Genomics Platform"/>
            <consortium name="The Broad Institute Genome Sequencing Center for Infectious Disease"/>
            <person name="Wu L."/>
            <person name="Ma J."/>
        </authorList>
    </citation>
    <scope>NUCLEOTIDE SEQUENCE [LARGE SCALE GENOMIC DNA]</scope>
    <source>
        <strain evidence="6">CCUG 55074</strain>
    </source>
</reference>
<dbReference type="InterPro" id="IPR001375">
    <property type="entry name" value="Peptidase_S9_cat"/>
</dbReference>
<keyword evidence="6" id="KW-1185">Reference proteome</keyword>
<dbReference type="RefSeq" id="WP_377352948.1">
    <property type="nucleotide sequence ID" value="NZ_JBHTLQ010000009.1"/>
</dbReference>
<evidence type="ECO:0000256" key="3">
    <source>
        <dbReference type="SAM" id="SignalP"/>
    </source>
</evidence>
<sequence length="645" mass="67751">MRTKIPALGLFLAAGAAQAAVPSPATGVTDPASVVSVQNPNAAPPVSAADLYFTRGGLDAAWTPDGRSVVISTNLTGRYNLWRMDAAGGWPVQLTVSDDRQSGLAVSPDGKWVVFQADHGGDEMYDLYAVPVAGGDVVNLTQTPDISETEALFSKDGATLAFAAKRKADAGANVAAMGWADRKVRVLTAEAAPDFTWSPVGWLGTDLVANRRNVGRTLGGVWRVPLAGGAAVSLTDPKAKAMIQASDVSADGKLIAVSSDAKAGQFQAAVLEIAAGAYRWLAPTPWEQTADAFTPDGRSVLVTTNADGRTDLAVVDLATGASRGLGLPPGYNAAAGAHPMTADGRLLVVHDAANTPTDYWVADLSGAAAPRKLTQFALASLDASRLPSSQIVHYKSEDGTIISAVMITPFNLKRDGTAPGVVIPHGGPTGQTLDRFSRLGVALASRGYVVILPNVRGSTGYGKAFQLANHKDLGGMDLIDEVYGAKFLAATGYVDAKRIGITGGSYGGFMTLMAIGKTPDVWAAAVSQYGIINWYEMLKHEDAALQAYQRSLIGDPVKDKKVYDAVSPMTYIRNAKAPLLVLQGDNDIRVPRGQAEEVVATLKSVGAAVEAKYYPAEGHGFVKRENQIDALQRTLDWLDAHLKGK</sequence>
<dbReference type="SUPFAM" id="SSF69304">
    <property type="entry name" value="Tricorn protease N-terminal domain"/>
    <property type="match status" value="1"/>
</dbReference>
<keyword evidence="1" id="KW-0378">Hydrolase</keyword>
<dbReference type="InterPro" id="IPR011042">
    <property type="entry name" value="6-blade_b-propeller_TolB-like"/>
</dbReference>
<proteinExistence type="predicted"/>
<dbReference type="Gene3D" id="2.120.10.60">
    <property type="entry name" value="Tricorn protease N-terminal domain"/>
    <property type="match status" value="1"/>
</dbReference>
<dbReference type="Gene3D" id="3.40.50.1820">
    <property type="entry name" value="alpha/beta hydrolase"/>
    <property type="match status" value="1"/>
</dbReference>
<name>A0ABW3SZI8_9CAUL</name>
<organism evidence="5 6">
    <name type="scientific">Phenylobacterium conjunctum</name>
    <dbReference type="NCBI Taxonomy" id="1298959"/>
    <lineage>
        <taxon>Bacteria</taxon>
        <taxon>Pseudomonadati</taxon>
        <taxon>Pseudomonadota</taxon>
        <taxon>Alphaproteobacteria</taxon>
        <taxon>Caulobacterales</taxon>
        <taxon>Caulobacteraceae</taxon>
        <taxon>Phenylobacterium</taxon>
    </lineage>
</organism>
<dbReference type="SUPFAM" id="SSF53474">
    <property type="entry name" value="alpha/beta-Hydrolases"/>
    <property type="match status" value="1"/>
</dbReference>
<keyword evidence="2" id="KW-0645">Protease</keyword>
<comment type="caution">
    <text evidence="5">The sequence shown here is derived from an EMBL/GenBank/DDBJ whole genome shotgun (WGS) entry which is preliminary data.</text>
</comment>
<dbReference type="InterPro" id="IPR011659">
    <property type="entry name" value="WD40"/>
</dbReference>
<dbReference type="Gene3D" id="2.120.10.30">
    <property type="entry name" value="TolB, C-terminal domain"/>
    <property type="match status" value="1"/>
</dbReference>
<dbReference type="Pfam" id="PF07676">
    <property type="entry name" value="PD40"/>
    <property type="match status" value="2"/>
</dbReference>
<dbReference type="Proteomes" id="UP001597216">
    <property type="component" value="Unassembled WGS sequence"/>
</dbReference>
<protein>
    <submittedName>
        <fullName evidence="5">S9 family peptidase</fullName>
    </submittedName>
</protein>
<feature type="domain" description="Peptidase S9 prolyl oligopeptidase catalytic" evidence="4">
    <location>
        <begin position="442"/>
        <end position="644"/>
    </location>
</feature>
<dbReference type="Pfam" id="PF00326">
    <property type="entry name" value="Peptidase_S9"/>
    <property type="match status" value="1"/>
</dbReference>
<dbReference type="PANTHER" id="PTHR42776">
    <property type="entry name" value="SERINE PEPTIDASE S9 FAMILY MEMBER"/>
    <property type="match status" value="1"/>
</dbReference>
<keyword evidence="3" id="KW-0732">Signal</keyword>
<evidence type="ECO:0000259" key="4">
    <source>
        <dbReference type="Pfam" id="PF00326"/>
    </source>
</evidence>
<accession>A0ABW3SZI8</accession>
<evidence type="ECO:0000313" key="5">
    <source>
        <dbReference type="EMBL" id="MFD1190103.1"/>
    </source>
</evidence>
<gene>
    <name evidence="5" type="ORF">ACFQ27_05875</name>
</gene>
<dbReference type="InterPro" id="IPR029058">
    <property type="entry name" value="AB_hydrolase_fold"/>
</dbReference>
<feature type="chain" id="PRO_5046282291" evidence="3">
    <location>
        <begin position="20"/>
        <end position="645"/>
    </location>
</feature>